<protein>
    <submittedName>
        <fullName evidence="5">M10 family metallopeptidase C-terminal domain-containing protein</fullName>
    </submittedName>
</protein>
<gene>
    <name evidence="5" type="ORF">JTY93_13850</name>
</gene>
<keyword evidence="6" id="KW-1185">Reference proteome</keyword>
<dbReference type="InterPro" id="IPR011049">
    <property type="entry name" value="Serralysin-like_metalloprot_C"/>
</dbReference>
<organism evidence="5 6">
    <name type="scientific">Pseudomonas hygromyciniae</name>
    <dbReference type="NCBI Taxonomy" id="2812000"/>
    <lineage>
        <taxon>Bacteria</taxon>
        <taxon>Pseudomonadati</taxon>
        <taxon>Pseudomonadota</taxon>
        <taxon>Gammaproteobacteria</taxon>
        <taxon>Pseudomonadales</taxon>
        <taxon>Pseudomonadaceae</taxon>
        <taxon>Pseudomonas</taxon>
    </lineage>
</organism>
<name>A0ABX7JUS3_9PSED</name>
<reference evidence="5 6" key="1">
    <citation type="submission" date="2021-02" db="EMBL/GenBank/DDBJ databases">
        <title>Genomic and phenotypic characterization of Pseudomonas hygromyciniae, a novel bacterial species discovered from a commercially purchased antibiotic vial.</title>
        <authorList>
            <person name="Turner T.L."/>
            <person name="Mitra S.D."/>
            <person name="Kochan T.J."/>
            <person name="Pincus N.B."/>
            <person name="Lebrun-Corbin M."/>
            <person name="Cheung B."/>
            <person name="Gatesy S.W."/>
            <person name="Afzal T."/>
            <person name="Ozer E.A."/>
            <person name="Hauser A.R."/>
        </authorList>
    </citation>
    <scope>NUCLEOTIDE SEQUENCE [LARGE SCALE GENOMIC DNA]</scope>
    <source>
        <strain evidence="5 6">SDM007</strain>
    </source>
</reference>
<evidence type="ECO:0000256" key="2">
    <source>
        <dbReference type="ARBA" id="ARBA00022525"/>
    </source>
</evidence>
<dbReference type="Pfam" id="PF08548">
    <property type="entry name" value="Peptidase_M10_C"/>
    <property type="match status" value="1"/>
</dbReference>
<evidence type="ECO:0000259" key="4">
    <source>
        <dbReference type="Pfam" id="PF08548"/>
    </source>
</evidence>
<evidence type="ECO:0000256" key="3">
    <source>
        <dbReference type="ARBA" id="ARBA00022737"/>
    </source>
</evidence>
<dbReference type="RefSeq" id="WP_205477047.1">
    <property type="nucleotide sequence ID" value="NZ_CP070506.1"/>
</dbReference>
<accession>A0ABX7JUS3</accession>
<keyword evidence="2" id="KW-0964">Secreted</keyword>
<dbReference type="Gene3D" id="2.150.10.10">
    <property type="entry name" value="Serralysin-like metalloprotease, C-terminal"/>
    <property type="match status" value="1"/>
</dbReference>
<sequence length="97" mass="10492">MGGVARKRFASVASRTNSDKIDISTLLSKAGIDKLTFVRKLSGKAGETFLDYNRSKNQSTLAIDLTGKGCFDFFVRSHGPINPPDLITKAAGAQHYT</sequence>
<dbReference type="EMBL" id="CP070506">
    <property type="protein sequence ID" value="QSB37476.1"/>
    <property type="molecule type" value="Genomic_DNA"/>
</dbReference>
<proteinExistence type="predicted"/>
<feature type="domain" description="Peptidase M10 serralysin C-terminal" evidence="4">
    <location>
        <begin position="16"/>
        <end position="80"/>
    </location>
</feature>
<evidence type="ECO:0000256" key="1">
    <source>
        <dbReference type="ARBA" id="ARBA00004613"/>
    </source>
</evidence>
<evidence type="ECO:0000313" key="6">
    <source>
        <dbReference type="Proteomes" id="UP000663249"/>
    </source>
</evidence>
<dbReference type="Proteomes" id="UP000663249">
    <property type="component" value="Chromosome"/>
</dbReference>
<dbReference type="InterPro" id="IPR013858">
    <property type="entry name" value="Peptidase_M10B_C"/>
</dbReference>
<comment type="subcellular location">
    <subcellularLocation>
        <location evidence="1">Secreted</location>
    </subcellularLocation>
</comment>
<keyword evidence="3" id="KW-0677">Repeat</keyword>
<evidence type="ECO:0000313" key="5">
    <source>
        <dbReference type="EMBL" id="QSB37476.1"/>
    </source>
</evidence>